<keyword evidence="6" id="KW-0695">RNA-directed DNA polymerase</keyword>
<dbReference type="GO" id="GO:0003964">
    <property type="term" value="F:RNA-directed DNA polymerase activity"/>
    <property type="evidence" value="ECO:0007669"/>
    <property type="project" value="UniProtKB-KW"/>
</dbReference>
<evidence type="ECO:0000256" key="3">
    <source>
        <dbReference type="ARBA" id="ARBA00022722"/>
    </source>
</evidence>
<dbReference type="GO" id="GO:0004519">
    <property type="term" value="F:endonuclease activity"/>
    <property type="evidence" value="ECO:0007669"/>
    <property type="project" value="UniProtKB-KW"/>
</dbReference>
<keyword evidence="4" id="KW-0255">Endonuclease</keyword>
<feature type="domain" description="Reverse transcriptase RNase H-like" evidence="7">
    <location>
        <begin position="5"/>
        <end position="81"/>
    </location>
</feature>
<gene>
    <name evidence="8" type="ORF">RRG08_001453</name>
</gene>
<dbReference type="Gene3D" id="3.10.20.370">
    <property type="match status" value="1"/>
</dbReference>
<dbReference type="EMBL" id="JAWDGP010003518">
    <property type="protein sequence ID" value="KAK3773726.1"/>
    <property type="molecule type" value="Genomic_DNA"/>
</dbReference>
<dbReference type="CDD" id="cd09274">
    <property type="entry name" value="RNase_HI_RT_Ty3"/>
    <property type="match status" value="1"/>
</dbReference>
<proteinExistence type="predicted"/>
<accession>A0AAE0ZRP2</accession>
<keyword evidence="1" id="KW-0808">Transferase</keyword>
<evidence type="ECO:0000313" key="9">
    <source>
        <dbReference type="Proteomes" id="UP001283361"/>
    </source>
</evidence>
<comment type="caution">
    <text evidence="8">The sequence shown here is derived from an EMBL/GenBank/DDBJ whole genome shotgun (WGS) entry which is preliminary data.</text>
</comment>
<evidence type="ECO:0000256" key="2">
    <source>
        <dbReference type="ARBA" id="ARBA00022695"/>
    </source>
</evidence>
<organism evidence="8 9">
    <name type="scientific">Elysia crispata</name>
    <name type="common">lettuce slug</name>
    <dbReference type="NCBI Taxonomy" id="231223"/>
    <lineage>
        <taxon>Eukaryota</taxon>
        <taxon>Metazoa</taxon>
        <taxon>Spiralia</taxon>
        <taxon>Lophotrochozoa</taxon>
        <taxon>Mollusca</taxon>
        <taxon>Gastropoda</taxon>
        <taxon>Heterobranchia</taxon>
        <taxon>Euthyneura</taxon>
        <taxon>Panpulmonata</taxon>
        <taxon>Sacoglossa</taxon>
        <taxon>Placobranchoidea</taxon>
        <taxon>Plakobranchidae</taxon>
        <taxon>Elysia</taxon>
    </lineage>
</organism>
<name>A0AAE0ZRP2_9GAST</name>
<keyword evidence="2" id="KW-0548">Nucleotidyltransferase</keyword>
<reference evidence="8" key="1">
    <citation type="journal article" date="2023" name="G3 (Bethesda)">
        <title>A reference genome for the long-term kleptoplast-retaining sea slug Elysia crispata morphotype clarki.</title>
        <authorList>
            <person name="Eastman K.E."/>
            <person name="Pendleton A.L."/>
            <person name="Shaikh M.A."/>
            <person name="Suttiyut T."/>
            <person name="Ogas R."/>
            <person name="Tomko P."/>
            <person name="Gavelis G."/>
            <person name="Widhalm J.R."/>
            <person name="Wisecaver J.H."/>
        </authorList>
    </citation>
    <scope>NUCLEOTIDE SEQUENCE</scope>
    <source>
        <strain evidence="8">ECLA1</strain>
    </source>
</reference>
<evidence type="ECO:0000256" key="1">
    <source>
        <dbReference type="ARBA" id="ARBA00022679"/>
    </source>
</evidence>
<dbReference type="InterPro" id="IPR041373">
    <property type="entry name" value="RT_RNaseH"/>
</dbReference>
<dbReference type="GO" id="GO:0016787">
    <property type="term" value="F:hydrolase activity"/>
    <property type="evidence" value="ECO:0007669"/>
    <property type="project" value="UniProtKB-KW"/>
</dbReference>
<dbReference type="SUPFAM" id="SSF56672">
    <property type="entry name" value="DNA/RNA polymerases"/>
    <property type="match status" value="1"/>
</dbReference>
<evidence type="ECO:0000256" key="4">
    <source>
        <dbReference type="ARBA" id="ARBA00022759"/>
    </source>
</evidence>
<keyword evidence="5" id="KW-0378">Hydrolase</keyword>
<dbReference type="InterPro" id="IPR043502">
    <property type="entry name" value="DNA/RNA_pol_sf"/>
</dbReference>
<dbReference type="AlphaFoldDB" id="A0AAE0ZRP2"/>
<dbReference type="PANTHER" id="PTHR37984:SF8">
    <property type="entry name" value="CCHC-TYPE DOMAIN-CONTAINING PROTEIN"/>
    <property type="match status" value="1"/>
</dbReference>
<protein>
    <recommendedName>
        <fullName evidence="7">Reverse transcriptase RNase H-like domain-containing protein</fullName>
    </recommendedName>
</protein>
<dbReference type="InterPro" id="IPR050951">
    <property type="entry name" value="Retrovirus_Pol_polyprotein"/>
</dbReference>
<dbReference type="Pfam" id="PF17917">
    <property type="entry name" value="RT_RNaseH"/>
    <property type="match status" value="1"/>
</dbReference>
<dbReference type="Proteomes" id="UP001283361">
    <property type="component" value="Unassembled WGS sequence"/>
</dbReference>
<keyword evidence="3" id="KW-0540">Nuclease</keyword>
<sequence length="151" mass="17074">MIEGKPIAFASRTLSQSERTYAQTEKELLAVVFGLQKFHHYTYGRKVTVVTDHKPLVAICSKPLHRAPRRLQALLLKTQTYDYDMMRMSGTQIPISDALSRAPTKDKKAQSLEEVCNLSLIDVPDHRLNEIRGATQKDETLKCLMDTISNG</sequence>
<evidence type="ECO:0000256" key="6">
    <source>
        <dbReference type="ARBA" id="ARBA00022918"/>
    </source>
</evidence>
<keyword evidence="9" id="KW-1185">Reference proteome</keyword>
<dbReference type="PANTHER" id="PTHR37984">
    <property type="entry name" value="PROTEIN CBG26694"/>
    <property type="match status" value="1"/>
</dbReference>
<evidence type="ECO:0000256" key="5">
    <source>
        <dbReference type="ARBA" id="ARBA00022801"/>
    </source>
</evidence>
<evidence type="ECO:0000313" key="8">
    <source>
        <dbReference type="EMBL" id="KAK3773726.1"/>
    </source>
</evidence>
<evidence type="ECO:0000259" key="7">
    <source>
        <dbReference type="Pfam" id="PF17917"/>
    </source>
</evidence>